<evidence type="ECO:0000313" key="1">
    <source>
        <dbReference type="Proteomes" id="UP000887580"/>
    </source>
</evidence>
<protein>
    <submittedName>
        <fullName evidence="2">Uncharacterized protein</fullName>
    </submittedName>
</protein>
<accession>A0AC35FVH3</accession>
<sequence>VELLPKTTDIVYHICDDNIHHILSDAFKDAFEDDEAVGYHYPDMIIKTDYEKWLIGAALEKSLKI</sequence>
<organism evidence="1 2">
    <name type="scientific">Panagrolaimus sp. PS1159</name>
    <dbReference type="NCBI Taxonomy" id="55785"/>
    <lineage>
        <taxon>Eukaryota</taxon>
        <taxon>Metazoa</taxon>
        <taxon>Ecdysozoa</taxon>
        <taxon>Nematoda</taxon>
        <taxon>Chromadorea</taxon>
        <taxon>Rhabditida</taxon>
        <taxon>Tylenchina</taxon>
        <taxon>Panagrolaimomorpha</taxon>
        <taxon>Panagrolaimoidea</taxon>
        <taxon>Panagrolaimidae</taxon>
        <taxon>Panagrolaimus</taxon>
    </lineage>
</organism>
<proteinExistence type="predicted"/>
<dbReference type="Proteomes" id="UP000887580">
    <property type="component" value="Unplaced"/>
</dbReference>
<reference evidence="2" key="1">
    <citation type="submission" date="2022-11" db="UniProtKB">
        <authorList>
            <consortium name="WormBaseParasite"/>
        </authorList>
    </citation>
    <scope>IDENTIFICATION</scope>
</reference>
<evidence type="ECO:0000313" key="2">
    <source>
        <dbReference type="WBParaSite" id="PS1159_v2.g2131.t1"/>
    </source>
</evidence>
<dbReference type="WBParaSite" id="PS1159_v2.g2131.t1">
    <property type="protein sequence ID" value="PS1159_v2.g2131.t1"/>
    <property type="gene ID" value="PS1159_v2.g2131"/>
</dbReference>
<name>A0AC35FVH3_9BILA</name>